<dbReference type="KEGG" id="puo:RZN69_02000"/>
<dbReference type="PANTHER" id="PTHR13572:SF4">
    <property type="entry name" value="RE57134P"/>
    <property type="match status" value="1"/>
</dbReference>
<comment type="subcellular location">
    <subcellularLocation>
        <location evidence="1">Golgi apparatus membrane</location>
        <topology evidence="1">Single-pass type II membrane protein</topology>
    </subcellularLocation>
</comment>
<evidence type="ECO:0000256" key="1">
    <source>
        <dbReference type="ARBA" id="ARBA00004323"/>
    </source>
</evidence>
<dbReference type="GO" id="GO:0004559">
    <property type="term" value="F:alpha-mannosidase activity"/>
    <property type="evidence" value="ECO:0007669"/>
    <property type="project" value="TreeGrafter"/>
</dbReference>
<accession>A0AAQ3QRZ7</accession>
<organism evidence="8 9">
    <name type="scientific">Rubellicoccus peritrichatus</name>
    <dbReference type="NCBI Taxonomy" id="3080537"/>
    <lineage>
        <taxon>Bacteria</taxon>
        <taxon>Pseudomonadati</taxon>
        <taxon>Verrucomicrobiota</taxon>
        <taxon>Opitutia</taxon>
        <taxon>Puniceicoccales</taxon>
        <taxon>Cerasicoccaceae</taxon>
        <taxon>Rubellicoccus</taxon>
    </lineage>
</organism>
<keyword evidence="3" id="KW-0378">Hydrolase</keyword>
<dbReference type="RefSeq" id="WP_317834327.1">
    <property type="nucleotide sequence ID" value="NZ_CP136920.1"/>
</dbReference>
<keyword evidence="7" id="KW-0472">Membrane</keyword>
<dbReference type="Proteomes" id="UP001304300">
    <property type="component" value="Chromosome"/>
</dbReference>
<keyword evidence="6" id="KW-0333">Golgi apparatus</keyword>
<reference evidence="8 9" key="1">
    <citation type="submission" date="2023-10" db="EMBL/GenBank/DDBJ databases">
        <title>Rubellicoccus peritrichatus gen. nov., sp. nov., isolated from an algae of coral reef tank.</title>
        <authorList>
            <person name="Luo J."/>
        </authorList>
    </citation>
    <scope>NUCLEOTIDE SEQUENCE [LARGE SCALE GENOMIC DNA]</scope>
    <source>
        <strain evidence="8 9">CR14</strain>
    </source>
</reference>
<proteinExistence type="predicted"/>
<dbReference type="Gene3D" id="3.20.20.80">
    <property type="entry name" value="Glycosidases"/>
    <property type="match status" value="1"/>
</dbReference>
<evidence type="ECO:0000256" key="4">
    <source>
        <dbReference type="ARBA" id="ARBA00022968"/>
    </source>
</evidence>
<evidence type="ECO:0000256" key="6">
    <source>
        <dbReference type="ARBA" id="ARBA00023034"/>
    </source>
</evidence>
<gene>
    <name evidence="8" type="ORF">RZN69_02000</name>
</gene>
<evidence type="ECO:0000256" key="5">
    <source>
        <dbReference type="ARBA" id="ARBA00022989"/>
    </source>
</evidence>
<dbReference type="AlphaFoldDB" id="A0AAQ3QRZ7"/>
<name>A0AAQ3QRZ7_9BACT</name>
<dbReference type="EMBL" id="CP136920">
    <property type="protein sequence ID" value="WOO41843.1"/>
    <property type="molecule type" value="Genomic_DNA"/>
</dbReference>
<evidence type="ECO:0000256" key="7">
    <source>
        <dbReference type="ARBA" id="ARBA00023136"/>
    </source>
</evidence>
<dbReference type="InterPro" id="IPR026071">
    <property type="entry name" value="Glyco_Hydrolase_99"/>
</dbReference>
<keyword evidence="4" id="KW-0735">Signal-anchor</keyword>
<evidence type="ECO:0000256" key="2">
    <source>
        <dbReference type="ARBA" id="ARBA00022692"/>
    </source>
</evidence>
<dbReference type="PANTHER" id="PTHR13572">
    <property type="entry name" value="ENDO-ALPHA-1,2-MANNOSIDASE"/>
    <property type="match status" value="1"/>
</dbReference>
<keyword evidence="9" id="KW-1185">Reference proteome</keyword>
<evidence type="ECO:0000256" key="3">
    <source>
        <dbReference type="ARBA" id="ARBA00022801"/>
    </source>
</evidence>
<keyword evidence="5" id="KW-1133">Transmembrane helix</keyword>
<dbReference type="Pfam" id="PF16317">
    <property type="entry name" value="Glyco_hydro_99"/>
    <property type="match status" value="1"/>
</dbReference>
<keyword evidence="2" id="KW-0812">Transmembrane</keyword>
<sequence length="413" mass="47321">MTAFSACVQDSSSNNDVENATVSNSNWNIQSDAPILAAHYMPWFSNPNTAQGDNPNWSHWAWKDSKVDRNPEVRQDDNRRDIASIQYPLIGPYSSDSDHVIRYHMKTAKSAGIDAFFVIWYGPGSDTDKVIPKLLEEAELQDMKLAICYEEKLNWTPYRKPESREDIVATTIDDLNYVIDEYSDHPAYLRRGGKPFIYQFNYWGEDDLGPRSIQPNEWEEIFNSLGQPIVYARQNLSPQHHPNIDGAYLWWTTDESYIKDFASFSRHMIDEGQLEFFMSMIAPGFDDSGVNGWGEGSRITPRAGLSLLKDTFERAWQHDPEVIQVVTWNDFNEGTALEPTLGNGFQYLDALESWWSEKTGRPANLEDNREAFMEYLQVASPEERSEVLPQALQVANENSDLKVSVPNYLETID</sequence>
<protein>
    <submittedName>
        <fullName evidence="8">Endo-1,3-alpha-glucanase family glycosylhydrolase</fullName>
    </submittedName>
</protein>
<evidence type="ECO:0000313" key="8">
    <source>
        <dbReference type="EMBL" id="WOO41843.1"/>
    </source>
</evidence>
<evidence type="ECO:0000313" key="9">
    <source>
        <dbReference type="Proteomes" id="UP001304300"/>
    </source>
</evidence>